<name>A0A5B7CE36_PORTR</name>
<accession>A0A5B7CE36</accession>
<dbReference type="AlphaFoldDB" id="A0A5B7CE36"/>
<keyword evidence="6 7" id="KW-0788">Thiol protease</keyword>
<feature type="compositionally biased region" description="Polar residues" evidence="8">
    <location>
        <begin position="66"/>
        <end position="86"/>
    </location>
</feature>
<dbReference type="PROSITE" id="PS00972">
    <property type="entry name" value="USP_1"/>
    <property type="match status" value="1"/>
</dbReference>
<comment type="similarity">
    <text evidence="2">Belongs to the peptidase C19 family. USP10 subfamily.</text>
</comment>
<dbReference type="FunFam" id="3.90.70.10:FF:000092">
    <property type="entry name" value="Ubiquitin carboxyl-terminal hydrolase"/>
    <property type="match status" value="1"/>
</dbReference>
<dbReference type="InterPro" id="IPR018200">
    <property type="entry name" value="USP_CS"/>
</dbReference>
<dbReference type="GO" id="GO:0030330">
    <property type="term" value="P:DNA damage response, signal transduction by p53 class mediator"/>
    <property type="evidence" value="ECO:0007669"/>
    <property type="project" value="TreeGrafter"/>
</dbReference>
<gene>
    <name evidence="10" type="primary">usp10</name>
    <name evidence="10" type="ORF">E2C01_000223</name>
</gene>
<dbReference type="Gene3D" id="3.90.70.10">
    <property type="entry name" value="Cysteine proteinases"/>
    <property type="match status" value="1"/>
</dbReference>
<evidence type="ECO:0000313" key="10">
    <source>
        <dbReference type="EMBL" id="MPC07657.1"/>
    </source>
</evidence>
<feature type="compositionally biased region" description="Pro residues" evidence="8">
    <location>
        <begin position="211"/>
        <end position="223"/>
    </location>
</feature>
<proteinExistence type="inferred from homology"/>
<dbReference type="InterPro" id="IPR050164">
    <property type="entry name" value="Peptidase_C19"/>
</dbReference>
<evidence type="ECO:0000259" key="9">
    <source>
        <dbReference type="PROSITE" id="PS50235"/>
    </source>
</evidence>
<dbReference type="PROSITE" id="PS50235">
    <property type="entry name" value="USP_3"/>
    <property type="match status" value="1"/>
</dbReference>
<dbReference type="GO" id="GO:0016579">
    <property type="term" value="P:protein deubiquitination"/>
    <property type="evidence" value="ECO:0007669"/>
    <property type="project" value="InterPro"/>
</dbReference>
<evidence type="ECO:0000256" key="6">
    <source>
        <dbReference type="ARBA" id="ARBA00022807"/>
    </source>
</evidence>
<dbReference type="PANTHER" id="PTHR24006:SF687">
    <property type="entry name" value="UBIQUITIN CARBOXYL-TERMINAL HYDROLASE 10"/>
    <property type="match status" value="1"/>
</dbReference>
<evidence type="ECO:0000313" key="11">
    <source>
        <dbReference type="Proteomes" id="UP000324222"/>
    </source>
</evidence>
<evidence type="ECO:0000256" key="3">
    <source>
        <dbReference type="ARBA" id="ARBA00022670"/>
    </source>
</evidence>
<keyword evidence="3 7" id="KW-0645">Protease</keyword>
<feature type="region of interest" description="Disordered" evidence="8">
    <location>
        <begin position="1"/>
        <end position="346"/>
    </location>
</feature>
<comment type="caution">
    <text evidence="10">The sequence shown here is derived from an EMBL/GenBank/DDBJ whole genome shotgun (WGS) entry which is preliminary data.</text>
</comment>
<dbReference type="PROSITE" id="PS00973">
    <property type="entry name" value="USP_2"/>
    <property type="match status" value="1"/>
</dbReference>
<dbReference type="EC" id="3.4.19.12" evidence="7"/>
<sequence length="944" mass="100514">MGIVSPGQDGPVPVGQEGEEATPQPTTHKLPPAHHHPPLHSLHSLPLPNLQVPPPSQSQGPTSGQAQVPPSQGQVSPAGQNQVLPSNQVEVPPGQVQVPPNQNQEALPHQAQIPSSQAQAPSSGQNQISSQNQVVAMGQAQVPPSQCQGQVPPPGLAQLPPPGLTQVASPNQSHGQASSVSQDQSPVPPPGHNQPPPLSHAQVPISSHVQPPAPGHSQVPPPSHGVQVPPSHTQIPPPGLAQAPPGLPQVPPPGLPHVPPPGLPQVPPPGLAQLPPPCQVPPGHSQLPPGQVQELSSGQIQTQPTGQAKSTAQSHTSPSHTHATPKVSSGNNNSNSSNISDKSSNIPQVLFSQMNKGKMGAGMEQASLADITFMSDEIQPDVVTEIAVDFARTSLVGPEPSPSSVTFTSALSVVESPTPQGNTPAATSESVVKQTSNDVGLIGPSSNPPVSSSPVMAEVVIPQLPAATAPPGGAWAQKKSWSQLFKPCDEGGAKQVAYVAPFNQGSEKLCEETIVPHETTDHKVPDPTLSEADVEKAKIGALQPRGLINKANWCYINAPLQALLACPPFYNLMKNIPNIAGLKKGKSSTPVIDSIVEYIHEFSEMAPMLKPCKKDKSGSGARKEAEIVPGPPFEPSYVYKMLATINGDLFSDGRQQDAEEMLSFVLNGLHEEMVEALKLAGEYSPSPTGDHPALNGSVNGETNTSDHEDASDDSDEWQMMGPRKRCCVTRTAAFTPTPISAIFWGQLRSVLHQAGGHTANLQPFTTLPLDIQSSKVESVKDALDQLVSKEEIPDYTDAKTNQDVTVFKQVLLEHLPNVLILQLKRFIYDKDGGLQKVMKKVNFPIDLEITKELMSSHSRGKFSHVQRKYKLLGVVYHDGKEATKGHYVVDIYHGGYNCWLRCDDSFIKEVPESNVVRHVPPRVPYLLFYRRGDTMVGPSTKAKS</sequence>
<evidence type="ECO:0000256" key="8">
    <source>
        <dbReference type="SAM" id="MobiDB-lite"/>
    </source>
</evidence>
<dbReference type="OrthoDB" id="429671at2759"/>
<dbReference type="GO" id="GO:0010506">
    <property type="term" value="P:regulation of autophagy"/>
    <property type="evidence" value="ECO:0007669"/>
    <property type="project" value="TreeGrafter"/>
</dbReference>
<evidence type="ECO:0000256" key="4">
    <source>
        <dbReference type="ARBA" id="ARBA00022786"/>
    </source>
</evidence>
<dbReference type="GO" id="GO:0006508">
    <property type="term" value="P:proteolysis"/>
    <property type="evidence" value="ECO:0007669"/>
    <property type="project" value="UniProtKB-KW"/>
</dbReference>
<protein>
    <recommendedName>
        <fullName evidence="7">Ubiquitin carboxyl-terminal hydrolase</fullName>
        <ecNumber evidence="7">3.4.19.12</ecNumber>
    </recommendedName>
</protein>
<feature type="compositionally biased region" description="Pro residues" evidence="8">
    <location>
        <begin position="151"/>
        <end position="163"/>
    </location>
</feature>
<evidence type="ECO:0000256" key="7">
    <source>
        <dbReference type="RuleBase" id="RU366025"/>
    </source>
</evidence>
<feature type="region of interest" description="Disordered" evidence="8">
    <location>
        <begin position="682"/>
        <end position="718"/>
    </location>
</feature>
<dbReference type="GO" id="GO:0005829">
    <property type="term" value="C:cytosol"/>
    <property type="evidence" value="ECO:0007669"/>
    <property type="project" value="TreeGrafter"/>
</dbReference>
<dbReference type="CDD" id="cd02257">
    <property type="entry name" value="Peptidase_C19"/>
    <property type="match status" value="1"/>
</dbReference>
<feature type="compositionally biased region" description="Polar residues" evidence="8">
    <location>
        <begin position="293"/>
        <end position="322"/>
    </location>
</feature>
<dbReference type="EMBL" id="VSRR010000005">
    <property type="protein sequence ID" value="MPC07657.1"/>
    <property type="molecule type" value="Genomic_DNA"/>
</dbReference>
<feature type="compositionally biased region" description="Pro residues" evidence="8">
    <location>
        <begin position="235"/>
        <end position="280"/>
    </location>
</feature>
<feature type="compositionally biased region" description="Polar residues" evidence="8">
    <location>
        <begin position="166"/>
        <end position="177"/>
    </location>
</feature>
<dbReference type="GO" id="GO:0005634">
    <property type="term" value="C:nucleus"/>
    <property type="evidence" value="ECO:0007669"/>
    <property type="project" value="TreeGrafter"/>
</dbReference>
<feature type="domain" description="USP" evidence="9">
    <location>
        <begin position="545"/>
        <end position="932"/>
    </location>
</feature>
<dbReference type="Pfam" id="PF00443">
    <property type="entry name" value="UCH"/>
    <property type="match status" value="1"/>
</dbReference>
<feature type="compositionally biased region" description="Low complexity" evidence="8">
    <location>
        <begin position="39"/>
        <end position="50"/>
    </location>
</feature>
<comment type="catalytic activity">
    <reaction evidence="1 7">
        <text>Thiol-dependent hydrolysis of ester, thioester, amide, peptide and isopeptide bonds formed by the C-terminal Gly of ubiquitin (a 76-residue protein attached to proteins as an intracellular targeting signal).</text>
        <dbReference type="EC" id="3.4.19.12"/>
    </reaction>
</comment>
<dbReference type="InterPro" id="IPR001394">
    <property type="entry name" value="Peptidase_C19_UCH"/>
</dbReference>
<keyword evidence="4 7" id="KW-0833">Ubl conjugation pathway</keyword>
<keyword evidence="5 7" id="KW-0378">Hydrolase</keyword>
<evidence type="ECO:0000256" key="2">
    <source>
        <dbReference type="ARBA" id="ARBA00005427"/>
    </source>
</evidence>
<dbReference type="PANTHER" id="PTHR24006">
    <property type="entry name" value="UBIQUITIN CARBOXYL-TERMINAL HYDROLASE"/>
    <property type="match status" value="1"/>
</dbReference>
<evidence type="ECO:0000256" key="5">
    <source>
        <dbReference type="ARBA" id="ARBA00022801"/>
    </source>
</evidence>
<dbReference type="InterPro" id="IPR038765">
    <property type="entry name" value="Papain-like_cys_pep_sf"/>
</dbReference>
<dbReference type="GO" id="GO:0004843">
    <property type="term" value="F:cysteine-type deubiquitinase activity"/>
    <property type="evidence" value="ECO:0007669"/>
    <property type="project" value="UniProtKB-UniRule"/>
</dbReference>
<feature type="compositionally biased region" description="Low complexity" evidence="8">
    <location>
        <begin position="328"/>
        <end position="345"/>
    </location>
</feature>
<feature type="compositionally biased region" description="Low complexity" evidence="8">
    <location>
        <begin position="87"/>
        <end position="133"/>
    </location>
</feature>
<feature type="compositionally biased region" description="Pro residues" evidence="8">
    <location>
        <begin position="186"/>
        <end position="198"/>
    </location>
</feature>
<reference evidence="10 11" key="1">
    <citation type="submission" date="2019-05" db="EMBL/GenBank/DDBJ databases">
        <title>Another draft genome of Portunus trituberculatus and its Hox gene families provides insights of decapod evolution.</title>
        <authorList>
            <person name="Jeong J.-H."/>
            <person name="Song I."/>
            <person name="Kim S."/>
            <person name="Choi T."/>
            <person name="Kim D."/>
            <person name="Ryu S."/>
            <person name="Kim W."/>
        </authorList>
    </citation>
    <scope>NUCLEOTIDE SEQUENCE [LARGE SCALE GENOMIC DNA]</scope>
    <source>
        <tissue evidence="10">Muscle</tissue>
    </source>
</reference>
<dbReference type="Proteomes" id="UP000324222">
    <property type="component" value="Unassembled WGS sequence"/>
</dbReference>
<evidence type="ECO:0000256" key="1">
    <source>
        <dbReference type="ARBA" id="ARBA00000707"/>
    </source>
</evidence>
<dbReference type="SUPFAM" id="SSF54001">
    <property type="entry name" value="Cysteine proteinases"/>
    <property type="match status" value="1"/>
</dbReference>
<dbReference type="InterPro" id="IPR028889">
    <property type="entry name" value="USP"/>
</dbReference>
<organism evidence="10 11">
    <name type="scientific">Portunus trituberculatus</name>
    <name type="common">Swimming crab</name>
    <name type="synonym">Neptunus trituberculatus</name>
    <dbReference type="NCBI Taxonomy" id="210409"/>
    <lineage>
        <taxon>Eukaryota</taxon>
        <taxon>Metazoa</taxon>
        <taxon>Ecdysozoa</taxon>
        <taxon>Arthropoda</taxon>
        <taxon>Crustacea</taxon>
        <taxon>Multicrustacea</taxon>
        <taxon>Malacostraca</taxon>
        <taxon>Eumalacostraca</taxon>
        <taxon>Eucarida</taxon>
        <taxon>Decapoda</taxon>
        <taxon>Pleocyemata</taxon>
        <taxon>Brachyura</taxon>
        <taxon>Eubrachyura</taxon>
        <taxon>Portunoidea</taxon>
        <taxon>Portunidae</taxon>
        <taxon>Portuninae</taxon>
        <taxon>Portunus</taxon>
    </lineage>
</organism>
<keyword evidence="11" id="KW-1185">Reference proteome</keyword>